<keyword evidence="1" id="KW-0238">DNA-binding</keyword>
<keyword evidence="4" id="KW-1185">Reference proteome</keyword>
<dbReference type="PANTHER" id="PTHR46797">
    <property type="entry name" value="HTH-TYPE TRANSCRIPTIONAL REGULATOR"/>
    <property type="match status" value="1"/>
</dbReference>
<accession>A0A7Y0L4T3</accession>
<protein>
    <submittedName>
        <fullName evidence="3">Helix-turn-helix transcriptional regulator</fullName>
    </submittedName>
</protein>
<dbReference type="PANTHER" id="PTHR46797:SF1">
    <property type="entry name" value="METHYLPHOSPHONATE SYNTHASE"/>
    <property type="match status" value="1"/>
</dbReference>
<comment type="caution">
    <text evidence="3">The sequence shown here is derived from an EMBL/GenBank/DDBJ whole genome shotgun (WGS) entry which is preliminary data.</text>
</comment>
<dbReference type="AlphaFoldDB" id="A0A7Y0L4T3"/>
<dbReference type="InterPro" id="IPR001387">
    <property type="entry name" value="Cro/C1-type_HTH"/>
</dbReference>
<proteinExistence type="predicted"/>
<organism evidence="3 4">
    <name type="scientific">Sulfobacillus harzensis</name>
    <dbReference type="NCBI Taxonomy" id="2729629"/>
    <lineage>
        <taxon>Bacteria</taxon>
        <taxon>Bacillati</taxon>
        <taxon>Bacillota</taxon>
        <taxon>Clostridia</taxon>
        <taxon>Eubacteriales</taxon>
        <taxon>Clostridiales Family XVII. Incertae Sedis</taxon>
        <taxon>Sulfobacillus</taxon>
    </lineage>
</organism>
<feature type="domain" description="HTH cro/C1-type" evidence="2">
    <location>
        <begin position="4"/>
        <end position="58"/>
    </location>
</feature>
<evidence type="ECO:0000313" key="3">
    <source>
        <dbReference type="EMBL" id="NMP21864.1"/>
    </source>
</evidence>
<evidence type="ECO:0000313" key="4">
    <source>
        <dbReference type="Proteomes" id="UP000533476"/>
    </source>
</evidence>
<sequence length="75" mass="8541">MNRLRELRIKHGLTQAELAQRVNRSKYFISHIENGHALPGRETLKELAHIFDVPMEHLLDDTEPSSPPQTATARG</sequence>
<dbReference type="RefSeq" id="WP_169097656.1">
    <property type="nucleotide sequence ID" value="NZ_JABBVZ010000013.1"/>
</dbReference>
<dbReference type="GO" id="GO:0003677">
    <property type="term" value="F:DNA binding"/>
    <property type="evidence" value="ECO:0007669"/>
    <property type="project" value="UniProtKB-KW"/>
</dbReference>
<dbReference type="EMBL" id="JABBVZ010000013">
    <property type="protein sequence ID" value="NMP21864.1"/>
    <property type="molecule type" value="Genomic_DNA"/>
</dbReference>
<evidence type="ECO:0000256" key="1">
    <source>
        <dbReference type="ARBA" id="ARBA00023125"/>
    </source>
</evidence>
<evidence type="ECO:0000259" key="2">
    <source>
        <dbReference type="PROSITE" id="PS50943"/>
    </source>
</evidence>
<dbReference type="Proteomes" id="UP000533476">
    <property type="component" value="Unassembled WGS sequence"/>
</dbReference>
<reference evidence="3 4" key="1">
    <citation type="submission" date="2020-04" db="EMBL/GenBank/DDBJ databases">
        <authorList>
            <person name="Zhang R."/>
            <person name="Schippers A."/>
        </authorList>
    </citation>
    <scope>NUCLEOTIDE SEQUENCE [LARGE SCALE GENOMIC DNA]</scope>
    <source>
        <strain evidence="3 4">DSM 109850</strain>
    </source>
</reference>
<dbReference type="CDD" id="cd00093">
    <property type="entry name" value="HTH_XRE"/>
    <property type="match status" value="1"/>
</dbReference>
<name>A0A7Y0L4T3_9FIRM</name>
<dbReference type="SUPFAM" id="SSF47413">
    <property type="entry name" value="lambda repressor-like DNA-binding domains"/>
    <property type="match status" value="1"/>
</dbReference>
<dbReference type="PROSITE" id="PS50943">
    <property type="entry name" value="HTH_CROC1"/>
    <property type="match status" value="1"/>
</dbReference>
<dbReference type="InterPro" id="IPR050807">
    <property type="entry name" value="TransReg_Diox_bact_type"/>
</dbReference>
<dbReference type="Gene3D" id="1.10.260.40">
    <property type="entry name" value="lambda repressor-like DNA-binding domains"/>
    <property type="match status" value="1"/>
</dbReference>
<dbReference type="GO" id="GO:0005829">
    <property type="term" value="C:cytosol"/>
    <property type="evidence" value="ECO:0007669"/>
    <property type="project" value="TreeGrafter"/>
</dbReference>
<dbReference type="InterPro" id="IPR010982">
    <property type="entry name" value="Lambda_DNA-bd_dom_sf"/>
</dbReference>
<dbReference type="SMART" id="SM00530">
    <property type="entry name" value="HTH_XRE"/>
    <property type="match status" value="1"/>
</dbReference>
<dbReference type="GO" id="GO:0003700">
    <property type="term" value="F:DNA-binding transcription factor activity"/>
    <property type="evidence" value="ECO:0007669"/>
    <property type="project" value="TreeGrafter"/>
</dbReference>
<dbReference type="Pfam" id="PF01381">
    <property type="entry name" value="HTH_3"/>
    <property type="match status" value="1"/>
</dbReference>
<gene>
    <name evidence="3" type="ORF">HIJ39_05800</name>
</gene>